<feature type="region of interest" description="Disordered" evidence="1">
    <location>
        <begin position="34"/>
        <end position="72"/>
    </location>
</feature>
<keyword evidence="3" id="KW-1185">Reference proteome</keyword>
<accession>A0AAV4MHE9</accession>
<dbReference type="AlphaFoldDB" id="A0AAV4MHE9"/>
<sequence length="72" mass="7980">MRCAGEMRKGAPASDVADDSTRVRQSWCCFSNHAGAAPVSSAGLCRPGSEARHEEEEDHYQDDNNHHHDRET</sequence>
<feature type="region of interest" description="Disordered" evidence="1">
    <location>
        <begin position="1"/>
        <end position="20"/>
    </location>
</feature>
<reference evidence="2 3" key="1">
    <citation type="submission" date="2021-06" db="EMBL/GenBank/DDBJ databases">
        <title>Caerostris extrusa draft genome.</title>
        <authorList>
            <person name="Kono N."/>
            <person name="Arakawa K."/>
        </authorList>
    </citation>
    <scope>NUCLEOTIDE SEQUENCE [LARGE SCALE GENOMIC DNA]</scope>
</reference>
<evidence type="ECO:0000313" key="3">
    <source>
        <dbReference type="Proteomes" id="UP001054945"/>
    </source>
</evidence>
<name>A0AAV4MHE9_CAEEX</name>
<protein>
    <submittedName>
        <fullName evidence="2">Uncharacterized protein</fullName>
    </submittedName>
</protein>
<feature type="compositionally biased region" description="Basic and acidic residues" evidence="1">
    <location>
        <begin position="61"/>
        <end position="72"/>
    </location>
</feature>
<dbReference type="Proteomes" id="UP001054945">
    <property type="component" value="Unassembled WGS sequence"/>
</dbReference>
<comment type="caution">
    <text evidence="2">The sequence shown here is derived from an EMBL/GenBank/DDBJ whole genome shotgun (WGS) entry which is preliminary data.</text>
</comment>
<organism evidence="2 3">
    <name type="scientific">Caerostris extrusa</name>
    <name type="common">Bark spider</name>
    <name type="synonym">Caerostris bankana</name>
    <dbReference type="NCBI Taxonomy" id="172846"/>
    <lineage>
        <taxon>Eukaryota</taxon>
        <taxon>Metazoa</taxon>
        <taxon>Ecdysozoa</taxon>
        <taxon>Arthropoda</taxon>
        <taxon>Chelicerata</taxon>
        <taxon>Arachnida</taxon>
        <taxon>Araneae</taxon>
        <taxon>Araneomorphae</taxon>
        <taxon>Entelegynae</taxon>
        <taxon>Araneoidea</taxon>
        <taxon>Araneidae</taxon>
        <taxon>Caerostris</taxon>
    </lineage>
</organism>
<evidence type="ECO:0000256" key="1">
    <source>
        <dbReference type="SAM" id="MobiDB-lite"/>
    </source>
</evidence>
<evidence type="ECO:0000313" key="2">
    <source>
        <dbReference type="EMBL" id="GIX71280.1"/>
    </source>
</evidence>
<proteinExistence type="predicted"/>
<gene>
    <name evidence="2" type="ORF">CEXT_659991</name>
</gene>
<dbReference type="EMBL" id="BPLR01019740">
    <property type="protein sequence ID" value="GIX71280.1"/>
    <property type="molecule type" value="Genomic_DNA"/>
</dbReference>